<feature type="coiled-coil region" evidence="2">
    <location>
        <begin position="137"/>
        <end position="164"/>
    </location>
</feature>
<dbReference type="InterPro" id="IPR010935">
    <property type="entry name" value="SMC_hinge"/>
</dbReference>
<dbReference type="InterPro" id="IPR024704">
    <property type="entry name" value="SMC"/>
</dbReference>
<protein>
    <recommendedName>
        <fullName evidence="4">SMC hinge domain-containing protein</fullName>
    </recommendedName>
</protein>
<comment type="caution">
    <text evidence="5">The sequence shown here is derived from an EMBL/GenBank/DDBJ whole genome shotgun (WGS) entry which is preliminary data.</text>
</comment>
<feature type="coiled-coil region" evidence="2">
    <location>
        <begin position="201"/>
        <end position="254"/>
    </location>
</feature>
<dbReference type="GO" id="GO:0016887">
    <property type="term" value="F:ATP hydrolysis activity"/>
    <property type="evidence" value="ECO:0007669"/>
    <property type="project" value="InterPro"/>
</dbReference>
<dbReference type="GO" id="GO:0005524">
    <property type="term" value="F:ATP binding"/>
    <property type="evidence" value="ECO:0007669"/>
    <property type="project" value="InterPro"/>
</dbReference>
<feature type="coiled-coil region" evidence="2">
    <location>
        <begin position="859"/>
        <end position="886"/>
    </location>
</feature>
<evidence type="ECO:0000259" key="4">
    <source>
        <dbReference type="SMART" id="SM00968"/>
    </source>
</evidence>
<reference evidence="5" key="1">
    <citation type="submission" date="2021-01" db="EMBL/GenBank/DDBJ databases">
        <authorList>
            <person name="Eckstrom K.M.E."/>
        </authorList>
    </citation>
    <scope>NUCLEOTIDE SEQUENCE</scope>
    <source>
        <strain evidence="5">UVCC 0001</strain>
    </source>
</reference>
<evidence type="ECO:0000256" key="1">
    <source>
        <dbReference type="ARBA" id="ARBA00023054"/>
    </source>
</evidence>
<evidence type="ECO:0000256" key="2">
    <source>
        <dbReference type="SAM" id="Coils"/>
    </source>
</evidence>
<feature type="region of interest" description="Disordered" evidence="3">
    <location>
        <begin position="276"/>
        <end position="298"/>
    </location>
</feature>
<feature type="coiled-coil region" evidence="2">
    <location>
        <begin position="317"/>
        <end position="376"/>
    </location>
</feature>
<dbReference type="InterPro" id="IPR036277">
    <property type="entry name" value="SMC_hinge_sf"/>
</dbReference>
<dbReference type="SUPFAM" id="SSF52540">
    <property type="entry name" value="P-loop containing nucleoside triphosphate hydrolases"/>
    <property type="match status" value="1"/>
</dbReference>
<name>A0AAD9IMQ4_PROWI</name>
<dbReference type="Gene3D" id="3.30.70.1620">
    <property type="match status" value="1"/>
</dbReference>
<dbReference type="Gene3D" id="3.40.50.300">
    <property type="entry name" value="P-loop containing nucleotide triphosphate hydrolases"/>
    <property type="match status" value="2"/>
</dbReference>
<organism evidence="5 6">
    <name type="scientific">Prototheca wickerhamii</name>
    <dbReference type="NCBI Taxonomy" id="3111"/>
    <lineage>
        <taxon>Eukaryota</taxon>
        <taxon>Viridiplantae</taxon>
        <taxon>Chlorophyta</taxon>
        <taxon>core chlorophytes</taxon>
        <taxon>Trebouxiophyceae</taxon>
        <taxon>Chlorellales</taxon>
        <taxon>Chlorellaceae</taxon>
        <taxon>Prototheca</taxon>
    </lineage>
</organism>
<keyword evidence="6" id="KW-1185">Reference proteome</keyword>
<dbReference type="Pfam" id="PF02463">
    <property type="entry name" value="SMC_N"/>
    <property type="match status" value="1"/>
</dbReference>
<proteinExistence type="predicted"/>
<dbReference type="InterPro" id="IPR027417">
    <property type="entry name" value="P-loop_NTPase"/>
</dbReference>
<sequence>MGRVQNLFHSVQLNVNNPHFLIMQGRITKVLNMKPPEILGLIEEAAGTKMYESKKQAALRTLDKKQVKLEEINRVLQEDIQPALDKLRGEKAAYMEWQGASAKLDRLRRFCVAFRYEEAQRLVRDGALESERARGALAEVEAAVEAAALALRECDDEIQGLETEKQLQSSGEVRELTAEIDGVSKRLVKETAAWNHEKEALAGEEAELDRLRAALRELAEEEVAARRAAAERAAEEAERAAAAAAEALAAAQAELEGAQSGDGRDASGKSFQERLADAKNAQTAAKSAASQAGTKTSLLKKQLAEREKELGPQKRSGSKLAAELERAVAAVAQAERELAALGSDEGEAAAAAQTKATQLRERARQLRQTRDELAARLPPSLSFPYAPPEAGWDPARVKGVMASLVRVQDPAAATALEVVAGGRLYQVVVDTEATAKALLSRGKLRQRVTIVPLNRVSGSELAAATKTAASQAVGDRATPALELVGFDAQLGPAMRYAFGGSFVCRDVGAAKKLAFGRETSARSVTLEGDEFNPAGTLTGGSRAKGAGVLSRLHELGAAERALEGAQEELRGAEEAARAGARDEAGRLEAAVEALRLELAAAEEEGEAAKTEVRSLEARVAELQAAAAAFAGDRSKLVASAKAKAQRLKKEAERAKSDQRAAAAALAAALAEAEAAASERAQLEASIAAGSAGLATIAEQVAGLEKVVAASKAEYDALAARLAACKARLQDCDKAIAEAKKARLVVEAKMSDLTSQRKKTAAKYEGVELEQIKRGVEEGGDRVTKLEKEYPWIPSERAFFGKPGTDYDFGSVDAEGAFREYEASERALEALSRRVNKKVMAMFDKAEGEYGELRRKRDVVEGDKRKIREVMDELDEKKREALEATWRKVDADFGAIFGTLLPGAGARLAPPEGESFLDGLEVRVSFGGAWKQSLSELSGGQKSLLALSLILAMLLFKPAPIYILDEVDAALDLSHTQNIGRMIKAHFPQSQFVVVSLKEGMFNNANVLFRTKFVDGVSTVVRTVSAGEAGAGAGKGGARAQAARAPLRENVARV</sequence>
<evidence type="ECO:0000256" key="3">
    <source>
        <dbReference type="SAM" id="MobiDB-lite"/>
    </source>
</evidence>
<dbReference type="SMART" id="SM00968">
    <property type="entry name" value="SMC_hinge"/>
    <property type="match status" value="1"/>
</dbReference>
<evidence type="ECO:0000313" key="5">
    <source>
        <dbReference type="EMBL" id="KAK2079520.1"/>
    </source>
</evidence>
<evidence type="ECO:0000313" key="6">
    <source>
        <dbReference type="Proteomes" id="UP001255856"/>
    </source>
</evidence>
<dbReference type="SUPFAM" id="SSF75553">
    <property type="entry name" value="Smc hinge domain"/>
    <property type="match status" value="1"/>
</dbReference>
<dbReference type="GO" id="GO:0005694">
    <property type="term" value="C:chromosome"/>
    <property type="evidence" value="ECO:0007669"/>
    <property type="project" value="InterPro"/>
</dbReference>
<feature type="coiled-coil region" evidence="2">
    <location>
        <begin position="555"/>
        <end position="685"/>
    </location>
</feature>
<accession>A0AAD9IMQ4</accession>
<dbReference type="FunFam" id="3.40.50.300:FF:000385">
    <property type="entry name" value="Structural maintenance of chromosomes 2"/>
    <property type="match status" value="1"/>
</dbReference>
<dbReference type="EMBL" id="JASFZW010000002">
    <property type="protein sequence ID" value="KAK2079520.1"/>
    <property type="molecule type" value="Genomic_DNA"/>
</dbReference>
<feature type="compositionally biased region" description="Low complexity" evidence="3">
    <location>
        <begin position="278"/>
        <end position="297"/>
    </location>
</feature>
<keyword evidence="1 2" id="KW-0175">Coiled coil</keyword>
<dbReference type="InterPro" id="IPR003395">
    <property type="entry name" value="RecF/RecN/SMC_N"/>
</dbReference>
<gene>
    <name evidence="5" type="ORF">QBZ16_001914</name>
</gene>
<dbReference type="GO" id="GO:0051276">
    <property type="term" value="P:chromosome organization"/>
    <property type="evidence" value="ECO:0007669"/>
    <property type="project" value="InterPro"/>
</dbReference>
<dbReference type="Proteomes" id="UP001255856">
    <property type="component" value="Unassembled WGS sequence"/>
</dbReference>
<dbReference type="PIRSF" id="PIRSF005719">
    <property type="entry name" value="SMC"/>
    <property type="match status" value="1"/>
</dbReference>
<dbReference type="PANTHER" id="PTHR43977">
    <property type="entry name" value="STRUCTURAL MAINTENANCE OF CHROMOSOMES PROTEIN 3"/>
    <property type="match status" value="1"/>
</dbReference>
<dbReference type="AlphaFoldDB" id="A0AAD9IMQ4"/>
<dbReference type="Gene3D" id="1.20.1060.20">
    <property type="match status" value="1"/>
</dbReference>
<feature type="domain" description="SMC hinge" evidence="4">
    <location>
        <begin position="395"/>
        <end position="514"/>
    </location>
</feature>
<dbReference type="Pfam" id="PF06470">
    <property type="entry name" value="SMC_hinge"/>
    <property type="match status" value="1"/>
</dbReference>